<dbReference type="Gene3D" id="3.90.1750.20">
    <property type="entry name" value="Putative Large Serine Recombinase, Chain B, Domain 2"/>
    <property type="match status" value="1"/>
</dbReference>
<dbReference type="CDD" id="cd00338">
    <property type="entry name" value="Ser_Recombinase"/>
    <property type="match status" value="1"/>
</dbReference>
<dbReference type="PATRIC" id="fig|307121.4.peg.5831"/>
<dbReference type="SUPFAM" id="SSF53041">
    <property type="entry name" value="Resolvase-like"/>
    <property type="match status" value="1"/>
</dbReference>
<dbReference type="Pfam" id="PF07508">
    <property type="entry name" value="Recombinase"/>
    <property type="match status" value="1"/>
</dbReference>
<keyword evidence="4" id="KW-1185">Reference proteome</keyword>
<dbReference type="Proteomes" id="UP000199393">
    <property type="component" value="Chromosome I"/>
</dbReference>
<dbReference type="GO" id="GO:0003677">
    <property type="term" value="F:DNA binding"/>
    <property type="evidence" value="ECO:0007669"/>
    <property type="project" value="InterPro"/>
</dbReference>
<name>A0A1C3NC19_9ACTN</name>
<dbReference type="AlphaFoldDB" id="A0A1C3NC19"/>
<dbReference type="PROSITE" id="PS51736">
    <property type="entry name" value="RECOMBINASES_3"/>
    <property type="match status" value="1"/>
</dbReference>
<dbReference type="PANTHER" id="PTHR30461">
    <property type="entry name" value="DNA-INVERTASE FROM LAMBDOID PROPHAGE"/>
    <property type="match status" value="1"/>
</dbReference>
<sequence length="454" mass="50021">MTTAAIYVRISSDDTGEGLGVARQETECRAMAERLGWTVAEVYRDNDISAYSGKLRPGYERLLSDMAAGTVRGLIVWHADRLHRSPKELERFIDLADRTGLQVHTVQSGRVDLSTPSGRMQARMLGTVARYESEHKSARIRLKMEQNARDGKPHGGHRPYGWEPDRMTIRESEAAVIRDAAKRVLAGEPLRSIFRDLNARGLHNASDKPWTHPTFRNVLLHARHAGLREHNGQEIGPAAWPEIIPPETWRAVRRVLTNPDRVTTPGRAGRLHLLSGIALCGVCGSPLRVGHSKSTEAYRCMVSACVSRRRDRLEEYVEAVVIARLSRPDAAALLTPDDDGGERERAAQAAERVRLRLDDAAASFASGVITARQLATITGQLRPELAALEAAAAPPPDRASVLGELVSADDVAAAWERLSPDARRTVVRLLMEITVGRGRRGPGFSTDGIEIVWR</sequence>
<accession>A0A1C3NC19</accession>
<dbReference type="GO" id="GO:0000150">
    <property type="term" value="F:DNA strand exchange activity"/>
    <property type="evidence" value="ECO:0007669"/>
    <property type="project" value="InterPro"/>
</dbReference>
<dbReference type="Gene3D" id="3.40.50.1390">
    <property type="entry name" value="Resolvase, N-terminal catalytic domain"/>
    <property type="match status" value="1"/>
</dbReference>
<dbReference type="PROSITE" id="PS51737">
    <property type="entry name" value="RECOMBINASE_DNA_BIND"/>
    <property type="match status" value="1"/>
</dbReference>
<dbReference type="PANTHER" id="PTHR30461:SF23">
    <property type="entry name" value="DNA RECOMBINASE-RELATED"/>
    <property type="match status" value="1"/>
</dbReference>
<gene>
    <name evidence="3" type="ORF">GA0070620_5728</name>
</gene>
<dbReference type="Pfam" id="PF00239">
    <property type="entry name" value="Resolvase"/>
    <property type="match status" value="1"/>
</dbReference>
<feature type="domain" description="Resolvase/invertase-type recombinase catalytic" evidence="1">
    <location>
        <begin position="3"/>
        <end position="151"/>
    </location>
</feature>
<evidence type="ECO:0000259" key="1">
    <source>
        <dbReference type="PROSITE" id="PS51736"/>
    </source>
</evidence>
<evidence type="ECO:0000313" key="3">
    <source>
        <dbReference type="EMBL" id="SBV30135.1"/>
    </source>
</evidence>
<proteinExistence type="predicted"/>
<feature type="domain" description="Recombinase" evidence="2">
    <location>
        <begin position="159"/>
        <end position="262"/>
    </location>
</feature>
<dbReference type="InterPro" id="IPR038109">
    <property type="entry name" value="DNA_bind_recomb_sf"/>
</dbReference>
<evidence type="ECO:0000259" key="2">
    <source>
        <dbReference type="PROSITE" id="PS51737"/>
    </source>
</evidence>
<dbReference type="InterPro" id="IPR011109">
    <property type="entry name" value="DNA_bind_recombinase_dom"/>
</dbReference>
<dbReference type="InterPro" id="IPR050639">
    <property type="entry name" value="SSR_resolvase"/>
</dbReference>
<dbReference type="OrthoDB" id="4500247at2"/>
<dbReference type="EMBL" id="LT598496">
    <property type="protein sequence ID" value="SBV30135.1"/>
    <property type="molecule type" value="Genomic_DNA"/>
</dbReference>
<dbReference type="SMART" id="SM00857">
    <property type="entry name" value="Resolvase"/>
    <property type="match status" value="1"/>
</dbReference>
<dbReference type="InterPro" id="IPR036162">
    <property type="entry name" value="Resolvase-like_N_sf"/>
</dbReference>
<organism evidence="3 4">
    <name type="scientific">Micromonospora krabiensis</name>
    <dbReference type="NCBI Taxonomy" id="307121"/>
    <lineage>
        <taxon>Bacteria</taxon>
        <taxon>Bacillati</taxon>
        <taxon>Actinomycetota</taxon>
        <taxon>Actinomycetes</taxon>
        <taxon>Micromonosporales</taxon>
        <taxon>Micromonosporaceae</taxon>
        <taxon>Micromonospora</taxon>
    </lineage>
</organism>
<reference evidence="4" key="1">
    <citation type="submission" date="2016-06" db="EMBL/GenBank/DDBJ databases">
        <authorList>
            <person name="Varghese N."/>
        </authorList>
    </citation>
    <scope>NUCLEOTIDE SEQUENCE [LARGE SCALE GENOMIC DNA]</scope>
    <source>
        <strain evidence="4">DSM 45344</strain>
    </source>
</reference>
<dbReference type="STRING" id="307121.GA0070620_5728"/>
<dbReference type="InterPro" id="IPR006119">
    <property type="entry name" value="Resolv_N"/>
</dbReference>
<protein>
    <submittedName>
        <fullName evidence="3">Site-specific DNA recombinase</fullName>
    </submittedName>
</protein>
<evidence type="ECO:0000313" key="4">
    <source>
        <dbReference type="Proteomes" id="UP000199393"/>
    </source>
</evidence>
<dbReference type="RefSeq" id="WP_091595913.1">
    <property type="nucleotide sequence ID" value="NZ_JBHRWG010000002.1"/>
</dbReference>